<dbReference type="PANTHER" id="PTHR42877:SF4">
    <property type="entry name" value="FAD_NAD(P)-BINDING DOMAIN-CONTAINING PROTEIN-RELATED"/>
    <property type="match status" value="1"/>
</dbReference>
<evidence type="ECO:0000313" key="1">
    <source>
        <dbReference type="EMBL" id="MBD2860138.1"/>
    </source>
</evidence>
<comment type="caution">
    <text evidence="1">The sequence shown here is derived from an EMBL/GenBank/DDBJ whole genome shotgun (WGS) entry which is preliminary data.</text>
</comment>
<organism evidence="1 2">
    <name type="scientific">Spongiibacter pelagi</name>
    <dbReference type="NCBI Taxonomy" id="2760804"/>
    <lineage>
        <taxon>Bacteria</taxon>
        <taxon>Pseudomonadati</taxon>
        <taxon>Pseudomonadota</taxon>
        <taxon>Gammaproteobacteria</taxon>
        <taxon>Cellvibrionales</taxon>
        <taxon>Spongiibacteraceae</taxon>
        <taxon>Spongiibacter</taxon>
    </lineage>
</organism>
<dbReference type="InterPro" id="IPR051209">
    <property type="entry name" value="FAD-bind_Monooxygenase_sf"/>
</dbReference>
<name>A0A927C4R3_9GAMM</name>
<accession>A0A927C4R3</accession>
<dbReference type="AlphaFoldDB" id="A0A927C4R3"/>
<reference evidence="1" key="1">
    <citation type="submission" date="2020-09" db="EMBL/GenBank/DDBJ databases">
        <authorList>
            <person name="Yoon J.-W."/>
        </authorList>
    </citation>
    <scope>NUCLEOTIDE SEQUENCE</scope>
    <source>
        <strain evidence="1">KMU-158</strain>
    </source>
</reference>
<dbReference type="Proteomes" id="UP000610558">
    <property type="component" value="Unassembled WGS sequence"/>
</dbReference>
<sequence>MDPRTKVDVEILIVGSGLSGISSALALCRSGITDFQILEAADKPGGVWRENIYPGVACDIPSILYQFRDEKNPDWSKLYVEGSEIIDYLQRVQCKYGLPQKTRYSTAVQNAVYKESEALWRVTTVQGETLRCRYLIKATGAFNSPKIPAFPGLEDFQGEIFHTAQWPKDIDLAGKRVAVIGTGASAIQLVPIVAASAQQLTVYQRTPIWLLPKPDFKVPAPLRWGLRKFPRLHERYHRLSHKSIGHFLSVALVSSGKHPRFHRALEIAGRWNIRRQLKNKELIKLFTPGYSLGCKRPSFSNNYYRTFEKTNVTLNTQGLERLTATGIKTQDANKVEPFDVIILATGFNILGDESASLPAFPVTGREGKDLREYWHVKEGFKAFRGAAVNGFPNLFLNLGIPYAGGTSWYETADMISAQIAVCVKEARTRNQPIIEVNAEAVDSYMKSMDDMLTESVQRIGHCAGSNSYYYDKSGNNPIYSAEPAALTWQKATSEVNAAYSFKSYEIEAYSDSNILRELVQ</sequence>
<dbReference type="EMBL" id="JACXLD010000013">
    <property type="protein sequence ID" value="MBD2860138.1"/>
    <property type="molecule type" value="Genomic_DNA"/>
</dbReference>
<dbReference type="InterPro" id="IPR036188">
    <property type="entry name" value="FAD/NAD-bd_sf"/>
</dbReference>
<dbReference type="SUPFAM" id="SSF51905">
    <property type="entry name" value="FAD/NAD(P)-binding domain"/>
    <property type="match status" value="2"/>
</dbReference>
<proteinExistence type="predicted"/>
<keyword evidence="2" id="KW-1185">Reference proteome</keyword>
<dbReference type="Gene3D" id="3.50.50.60">
    <property type="entry name" value="FAD/NAD(P)-binding domain"/>
    <property type="match status" value="2"/>
</dbReference>
<gene>
    <name evidence="1" type="ORF">IB286_14140</name>
</gene>
<dbReference type="PRINTS" id="PR00411">
    <property type="entry name" value="PNDRDTASEI"/>
</dbReference>
<dbReference type="PRINTS" id="PR00368">
    <property type="entry name" value="FADPNR"/>
</dbReference>
<dbReference type="PANTHER" id="PTHR42877">
    <property type="entry name" value="L-ORNITHINE N(5)-MONOOXYGENASE-RELATED"/>
    <property type="match status" value="1"/>
</dbReference>
<dbReference type="RefSeq" id="WP_190766643.1">
    <property type="nucleotide sequence ID" value="NZ_JACXLD010000013.1"/>
</dbReference>
<evidence type="ECO:0000313" key="2">
    <source>
        <dbReference type="Proteomes" id="UP000610558"/>
    </source>
</evidence>
<dbReference type="Pfam" id="PF13738">
    <property type="entry name" value="Pyr_redox_3"/>
    <property type="match status" value="1"/>
</dbReference>
<protein>
    <submittedName>
        <fullName evidence="1">NAD(P)/FAD-dependent oxidoreductase</fullName>
    </submittedName>
</protein>